<keyword evidence="4 10" id="KW-0067">ATP-binding</keyword>
<dbReference type="InterPro" id="IPR011527">
    <property type="entry name" value="ABC1_TM_dom"/>
</dbReference>
<dbReference type="PROSITE" id="PS50893">
    <property type="entry name" value="ABC_TRANSPORTER_2"/>
    <property type="match status" value="1"/>
</dbReference>
<feature type="transmembrane region" description="Helical" evidence="7">
    <location>
        <begin position="260"/>
        <end position="280"/>
    </location>
</feature>
<dbReference type="SMART" id="SM00382">
    <property type="entry name" value="AAA"/>
    <property type="match status" value="1"/>
</dbReference>
<feature type="transmembrane region" description="Helical" evidence="7">
    <location>
        <begin position="143"/>
        <end position="166"/>
    </location>
</feature>
<evidence type="ECO:0000259" key="9">
    <source>
        <dbReference type="PROSITE" id="PS50929"/>
    </source>
</evidence>
<dbReference type="Gene3D" id="1.20.1560.10">
    <property type="entry name" value="ABC transporter type 1, transmembrane domain"/>
    <property type="match status" value="1"/>
</dbReference>
<dbReference type="Pfam" id="PF00664">
    <property type="entry name" value="ABC_membrane"/>
    <property type="match status" value="1"/>
</dbReference>
<dbReference type="InterPro" id="IPR027417">
    <property type="entry name" value="P-loop_NTPase"/>
</dbReference>
<dbReference type="GO" id="GO:0005524">
    <property type="term" value="F:ATP binding"/>
    <property type="evidence" value="ECO:0007669"/>
    <property type="project" value="UniProtKB-KW"/>
</dbReference>
<evidence type="ECO:0000259" key="8">
    <source>
        <dbReference type="PROSITE" id="PS50893"/>
    </source>
</evidence>
<sequence length="596" mass="67662">MNKFKYYFTNILDQEDKKKFLKYILVLFLGSAFSVLGIGVVIPFINLLIQPEKIMSFSLAKGWSYHELMVFFTVLLVMAFFIKNTVALMLINYQYKFLFSLTAKIQKKLFSGYITAPYEYHLNRNTPNLIKIVNNETTLFSNYIVAPLGTVFTETFSSMFVIIVLFYLNPVFTSLVALFLGLGVYLFMRAIKKKIEFYSLRRSKSWTSMTQNVLDGLTGIKETKLYHNEEKFLTNFSKEANSINTSSSFQLTFQSAPRMLIEFIGLTVVMCVLCGFVLYGESSQNMFLLLGVFGVAAAQLLPSLNRLTQALVQIKYGMPALVSIYEELNKIEIPNKDYFSNKSKSERTNFKHSINLKDLYFNFSDGTKAIDGVNVEIYKNQKIAFVGESGAGKTTLVDVILGMYEPSSGKIYLDGEYIDSESKKTRYQKLFAYIPQSIILYDKSIRENVAFGIDEDLIDDELVKDCLKSAQLLDFVGSLDKREFSVIGESGTRLSGGQRQRLGIARALYKRPKILVMDEATSALDNKTEKDITSVISKLKDLTIITIAHRLSTIKDYDVIHVMQSGKLISSGTYNELLEKCEVFSNIAVHHNIKES</sequence>
<keyword evidence="2 7" id="KW-0812">Transmembrane</keyword>
<dbReference type="InterPro" id="IPR017871">
    <property type="entry name" value="ABC_transporter-like_CS"/>
</dbReference>
<evidence type="ECO:0000256" key="3">
    <source>
        <dbReference type="ARBA" id="ARBA00022741"/>
    </source>
</evidence>
<evidence type="ECO:0000256" key="1">
    <source>
        <dbReference type="ARBA" id="ARBA00004651"/>
    </source>
</evidence>
<keyword evidence="5 7" id="KW-1133">Transmembrane helix</keyword>
<keyword evidence="3" id="KW-0547">Nucleotide-binding</keyword>
<keyword evidence="11" id="KW-1185">Reference proteome</keyword>
<dbReference type="Gene3D" id="3.40.50.300">
    <property type="entry name" value="P-loop containing nucleotide triphosphate hydrolases"/>
    <property type="match status" value="1"/>
</dbReference>
<dbReference type="GO" id="GO:0140359">
    <property type="term" value="F:ABC-type transporter activity"/>
    <property type="evidence" value="ECO:0007669"/>
    <property type="project" value="InterPro"/>
</dbReference>
<dbReference type="KEGG" id="pmai:CF386_03225"/>
<dbReference type="SUPFAM" id="SSF90123">
    <property type="entry name" value="ABC transporter transmembrane region"/>
    <property type="match status" value="1"/>
</dbReference>
<feature type="domain" description="ABC transmembrane type-1" evidence="9">
    <location>
        <begin position="24"/>
        <end position="314"/>
    </location>
</feature>
<feature type="transmembrane region" description="Helical" evidence="7">
    <location>
        <begin position="20"/>
        <end position="49"/>
    </location>
</feature>
<dbReference type="InterPro" id="IPR036640">
    <property type="entry name" value="ABC1_TM_sf"/>
</dbReference>
<evidence type="ECO:0000313" key="11">
    <source>
        <dbReference type="Proteomes" id="UP000242175"/>
    </source>
</evidence>
<name>A0A220VCP7_9GAMM</name>
<organism evidence="10 11">
    <name type="scientific">Paraphotobacterium marinum</name>
    <dbReference type="NCBI Taxonomy" id="1755811"/>
    <lineage>
        <taxon>Bacteria</taxon>
        <taxon>Pseudomonadati</taxon>
        <taxon>Pseudomonadota</taxon>
        <taxon>Gammaproteobacteria</taxon>
        <taxon>Vibrionales</taxon>
        <taxon>Vibrionaceae</taxon>
        <taxon>Paraphotobacterium</taxon>
    </lineage>
</organism>
<dbReference type="GO" id="GO:0005886">
    <property type="term" value="C:plasma membrane"/>
    <property type="evidence" value="ECO:0007669"/>
    <property type="project" value="UniProtKB-SubCell"/>
</dbReference>
<dbReference type="PANTHER" id="PTHR24221:SF654">
    <property type="entry name" value="ATP-BINDING CASSETTE SUB-FAMILY B MEMBER 6"/>
    <property type="match status" value="1"/>
</dbReference>
<dbReference type="RefSeq" id="WP_089073026.1">
    <property type="nucleotide sequence ID" value="NZ_CBCSAM010000012.1"/>
</dbReference>
<dbReference type="PROSITE" id="PS50929">
    <property type="entry name" value="ABC_TM1F"/>
    <property type="match status" value="1"/>
</dbReference>
<dbReference type="Proteomes" id="UP000242175">
    <property type="component" value="Chromosome large"/>
</dbReference>
<dbReference type="GO" id="GO:0016887">
    <property type="term" value="F:ATP hydrolysis activity"/>
    <property type="evidence" value="ECO:0007669"/>
    <property type="project" value="InterPro"/>
</dbReference>
<dbReference type="OrthoDB" id="9806127at2"/>
<evidence type="ECO:0000256" key="2">
    <source>
        <dbReference type="ARBA" id="ARBA00022692"/>
    </source>
</evidence>
<feature type="transmembrane region" description="Helical" evidence="7">
    <location>
        <begin position="69"/>
        <end position="91"/>
    </location>
</feature>
<comment type="subcellular location">
    <subcellularLocation>
        <location evidence="1">Cell membrane</location>
        <topology evidence="1">Multi-pass membrane protein</topology>
    </subcellularLocation>
</comment>
<dbReference type="AlphaFoldDB" id="A0A220VCP7"/>
<evidence type="ECO:0000256" key="4">
    <source>
        <dbReference type="ARBA" id="ARBA00022840"/>
    </source>
</evidence>
<gene>
    <name evidence="10" type="ORF">CF386_03225</name>
</gene>
<evidence type="ECO:0000256" key="6">
    <source>
        <dbReference type="ARBA" id="ARBA00023136"/>
    </source>
</evidence>
<feature type="transmembrane region" description="Helical" evidence="7">
    <location>
        <begin position="172"/>
        <end position="191"/>
    </location>
</feature>
<dbReference type="PROSITE" id="PS00211">
    <property type="entry name" value="ABC_TRANSPORTER_1"/>
    <property type="match status" value="1"/>
</dbReference>
<protein>
    <submittedName>
        <fullName evidence="10">ABC transporter ATP-binding protein</fullName>
    </submittedName>
</protein>
<dbReference type="SUPFAM" id="SSF52540">
    <property type="entry name" value="P-loop containing nucleoside triphosphate hydrolases"/>
    <property type="match status" value="1"/>
</dbReference>
<dbReference type="GO" id="GO:0034040">
    <property type="term" value="F:ATPase-coupled lipid transmembrane transporter activity"/>
    <property type="evidence" value="ECO:0007669"/>
    <property type="project" value="TreeGrafter"/>
</dbReference>
<reference evidence="10 11" key="1">
    <citation type="journal article" date="2016" name="Int. J. Syst. Evol. Microbiol.">
        <title>Paraphotobacterium marinum gen. nov., sp. nov., a member of the family Vibrionaceae, isolated from surface seawater.</title>
        <authorList>
            <person name="Huang Z."/>
            <person name="Dong C."/>
            <person name="Shao Z."/>
        </authorList>
    </citation>
    <scope>NUCLEOTIDE SEQUENCE [LARGE SCALE GENOMIC DNA]</scope>
    <source>
        <strain evidence="10 11">NSCS20N07D</strain>
    </source>
</reference>
<accession>A0A220VCP7</accession>
<dbReference type="InterPro" id="IPR003439">
    <property type="entry name" value="ABC_transporter-like_ATP-bd"/>
</dbReference>
<evidence type="ECO:0000256" key="5">
    <source>
        <dbReference type="ARBA" id="ARBA00022989"/>
    </source>
</evidence>
<dbReference type="InterPro" id="IPR039421">
    <property type="entry name" value="Type_1_exporter"/>
</dbReference>
<keyword evidence="6 7" id="KW-0472">Membrane</keyword>
<dbReference type="EMBL" id="CP022355">
    <property type="protein sequence ID" value="ASK78117.1"/>
    <property type="molecule type" value="Genomic_DNA"/>
</dbReference>
<dbReference type="Pfam" id="PF00005">
    <property type="entry name" value="ABC_tran"/>
    <property type="match status" value="1"/>
</dbReference>
<evidence type="ECO:0000313" key="10">
    <source>
        <dbReference type="EMBL" id="ASK78117.1"/>
    </source>
</evidence>
<dbReference type="InterPro" id="IPR003593">
    <property type="entry name" value="AAA+_ATPase"/>
</dbReference>
<feature type="domain" description="ABC transporter" evidence="8">
    <location>
        <begin position="354"/>
        <end position="590"/>
    </location>
</feature>
<evidence type="ECO:0000256" key="7">
    <source>
        <dbReference type="SAM" id="Phobius"/>
    </source>
</evidence>
<proteinExistence type="predicted"/>
<dbReference type="PANTHER" id="PTHR24221">
    <property type="entry name" value="ATP-BINDING CASSETTE SUB-FAMILY B"/>
    <property type="match status" value="1"/>
</dbReference>